<dbReference type="PANTHER" id="PTHR23131">
    <property type="entry name" value="ENDORIBONUCLEASE LACTB2"/>
    <property type="match status" value="1"/>
</dbReference>
<reference evidence="2 3" key="1">
    <citation type="submission" date="2018-07" db="EMBL/GenBank/DDBJ databases">
        <title>Arthrobacter sp. nov., isolated from raw cow's milk with high bacterial count.</title>
        <authorList>
            <person name="Hahne J."/>
            <person name="Isele D."/>
            <person name="Lipski A."/>
        </authorList>
    </citation>
    <scope>NUCLEOTIDE SEQUENCE [LARGE SCALE GENOMIC DNA]</scope>
    <source>
        <strain evidence="2 3">JZ R-183</strain>
    </source>
</reference>
<accession>A0A496PI95</accession>
<name>A0A496PI95_9MICC</name>
<dbReference type="Pfam" id="PF00753">
    <property type="entry name" value="Lactamase_B"/>
    <property type="match status" value="1"/>
</dbReference>
<dbReference type="InterPro" id="IPR036388">
    <property type="entry name" value="WH-like_DNA-bd_sf"/>
</dbReference>
<dbReference type="Gene3D" id="1.10.10.10">
    <property type="entry name" value="Winged helix-like DNA-binding domain superfamily/Winged helix DNA-binding domain"/>
    <property type="match status" value="1"/>
</dbReference>
<comment type="caution">
    <text evidence="2">The sequence shown here is derived from an EMBL/GenBank/DDBJ whole genome shotgun (WGS) entry which is preliminary data.</text>
</comment>
<dbReference type="PANTHER" id="PTHR23131:SF0">
    <property type="entry name" value="ENDORIBONUCLEASE LACTB2"/>
    <property type="match status" value="1"/>
</dbReference>
<dbReference type="EMBL" id="QQXL01000005">
    <property type="protein sequence ID" value="RKW70195.1"/>
    <property type="molecule type" value="Genomic_DNA"/>
</dbReference>
<dbReference type="InterPro" id="IPR041516">
    <property type="entry name" value="LACTB2_WH"/>
</dbReference>
<sequence>MESSALAPTPVPQISVLAQDNPGPMTLDGTQTFVIATPQGAVVVDPGDDDAAHQGALAALGPVRLILVTHRHHDHTGGLARLRALTGAPSRGFSPEFSVGAPPLTDAELIPLDHAASGGGLNLRVLATPGHTSDSVSLVLERAGEALAVLTGDTILGRGTTIIDHPDGRLGDYLGSLERLRALGPVPTLPAHGGFPGPVGALAQAYMDHRLGRLRQVLDAAWDLSARGQAVDVGAVTDLVYADVDASVRTAAEHTVSAQLALLAERGELPGS</sequence>
<dbReference type="Gene3D" id="3.60.15.10">
    <property type="entry name" value="Ribonuclease Z/Hydroxyacylglutathione hydrolase-like"/>
    <property type="match status" value="1"/>
</dbReference>
<keyword evidence="2" id="KW-0378">Hydrolase</keyword>
<dbReference type="GO" id="GO:0016787">
    <property type="term" value="F:hydrolase activity"/>
    <property type="evidence" value="ECO:0007669"/>
    <property type="project" value="UniProtKB-KW"/>
</dbReference>
<dbReference type="RefSeq" id="WP_121485384.1">
    <property type="nucleotide sequence ID" value="NZ_QQXL01000005.1"/>
</dbReference>
<proteinExistence type="predicted"/>
<dbReference type="Proteomes" id="UP000273119">
    <property type="component" value="Unassembled WGS sequence"/>
</dbReference>
<evidence type="ECO:0000313" key="3">
    <source>
        <dbReference type="Proteomes" id="UP000273119"/>
    </source>
</evidence>
<evidence type="ECO:0000259" key="1">
    <source>
        <dbReference type="SMART" id="SM00849"/>
    </source>
</evidence>
<evidence type="ECO:0000313" key="2">
    <source>
        <dbReference type="EMBL" id="RKW70195.1"/>
    </source>
</evidence>
<dbReference type="InterPro" id="IPR001279">
    <property type="entry name" value="Metallo-B-lactamas"/>
</dbReference>
<keyword evidence="3" id="KW-1185">Reference proteome</keyword>
<dbReference type="AlphaFoldDB" id="A0A496PI95"/>
<protein>
    <submittedName>
        <fullName evidence="2">MBL fold metallo-hydrolase</fullName>
    </submittedName>
</protein>
<organism evidence="2 3">
    <name type="scientific">Galactobacter caseinivorans</name>
    <dbReference type="NCBI Taxonomy" id="2676123"/>
    <lineage>
        <taxon>Bacteria</taxon>
        <taxon>Bacillati</taxon>
        <taxon>Actinomycetota</taxon>
        <taxon>Actinomycetes</taxon>
        <taxon>Micrococcales</taxon>
        <taxon>Micrococcaceae</taxon>
        <taxon>Galactobacter</taxon>
    </lineage>
</organism>
<gene>
    <name evidence="2" type="ORF">DWQ67_09650</name>
</gene>
<dbReference type="InterPro" id="IPR036866">
    <property type="entry name" value="RibonucZ/Hydroxyglut_hydro"/>
</dbReference>
<dbReference type="CDD" id="cd16278">
    <property type="entry name" value="metallo-hydrolase-like_MBL-fold"/>
    <property type="match status" value="1"/>
</dbReference>
<dbReference type="Pfam" id="PF17778">
    <property type="entry name" value="WHD_BLACT"/>
    <property type="match status" value="1"/>
</dbReference>
<dbReference type="SUPFAM" id="SSF56281">
    <property type="entry name" value="Metallo-hydrolase/oxidoreductase"/>
    <property type="match status" value="1"/>
</dbReference>
<dbReference type="SMART" id="SM00849">
    <property type="entry name" value="Lactamase_B"/>
    <property type="match status" value="1"/>
</dbReference>
<feature type="domain" description="Metallo-beta-lactamase" evidence="1">
    <location>
        <begin position="29"/>
        <end position="192"/>
    </location>
</feature>
<dbReference type="InterPro" id="IPR050662">
    <property type="entry name" value="Sec-metab_biosynth-thioest"/>
</dbReference>